<keyword evidence="3" id="KW-1185">Reference proteome</keyword>
<dbReference type="EMBL" id="UYSU01036565">
    <property type="protein sequence ID" value="VDL97865.1"/>
    <property type="molecule type" value="Genomic_DNA"/>
</dbReference>
<dbReference type="Gene3D" id="3.60.10.10">
    <property type="entry name" value="Endonuclease/exonuclease/phosphatase"/>
    <property type="match status" value="1"/>
</dbReference>
<protein>
    <submittedName>
        <fullName evidence="4">Endo/exonuclease/phosphatase domain-containing protein</fullName>
    </submittedName>
</protein>
<dbReference type="WBParaSite" id="SSLN_0001192301-mRNA-1">
    <property type="protein sequence ID" value="SSLN_0001192301-mRNA-1"/>
    <property type="gene ID" value="SSLN_0001192301"/>
</dbReference>
<evidence type="ECO:0000313" key="4">
    <source>
        <dbReference type="WBParaSite" id="SSLN_0001192301-mRNA-1"/>
    </source>
</evidence>
<dbReference type="InterPro" id="IPR036691">
    <property type="entry name" value="Endo/exonu/phosph_ase_sf"/>
</dbReference>
<evidence type="ECO:0000313" key="3">
    <source>
        <dbReference type="Proteomes" id="UP000275846"/>
    </source>
</evidence>
<feature type="region of interest" description="Disordered" evidence="1">
    <location>
        <begin position="1"/>
        <end position="22"/>
    </location>
</feature>
<sequence>MQLPPRSDRGQEGVVARAPGWRRGGDGGEIELSAHISTCPRAAPVSPLTLAAWNIRPLLGNPRSNRPKLARYKVDMAALSETRFSEQGQLEEVGASYTFIWQSNATLMSPLPSGKTSWDFCPVYHRASPNEPPPASLGRHVRHHHQHLRPTMTSSDKVKNKFYEDLHALLTTVPKADKLIVLGDFNARVRTDHAA</sequence>
<reference evidence="2 3" key="2">
    <citation type="submission" date="2018-11" db="EMBL/GenBank/DDBJ databases">
        <authorList>
            <consortium name="Pathogen Informatics"/>
        </authorList>
    </citation>
    <scope>NUCLEOTIDE SEQUENCE [LARGE SCALE GENOMIC DNA]</scope>
    <source>
        <strain evidence="2 3">NST_G2</strain>
    </source>
</reference>
<dbReference type="OrthoDB" id="6242194at2759"/>
<organism evidence="4">
    <name type="scientific">Schistocephalus solidus</name>
    <name type="common">Tapeworm</name>
    <dbReference type="NCBI Taxonomy" id="70667"/>
    <lineage>
        <taxon>Eukaryota</taxon>
        <taxon>Metazoa</taxon>
        <taxon>Spiralia</taxon>
        <taxon>Lophotrochozoa</taxon>
        <taxon>Platyhelminthes</taxon>
        <taxon>Cestoda</taxon>
        <taxon>Eucestoda</taxon>
        <taxon>Diphyllobothriidea</taxon>
        <taxon>Diphyllobothriidae</taxon>
        <taxon>Schistocephalus</taxon>
    </lineage>
</organism>
<reference evidence="4" key="1">
    <citation type="submission" date="2016-06" db="UniProtKB">
        <authorList>
            <consortium name="WormBaseParasite"/>
        </authorList>
    </citation>
    <scope>IDENTIFICATION</scope>
</reference>
<accession>A0A183T4T2</accession>
<evidence type="ECO:0000313" key="2">
    <source>
        <dbReference type="EMBL" id="VDL97865.1"/>
    </source>
</evidence>
<gene>
    <name evidence="2" type="ORF">SSLN_LOCUS11480</name>
</gene>
<dbReference type="Proteomes" id="UP000275846">
    <property type="component" value="Unassembled WGS sequence"/>
</dbReference>
<dbReference type="AlphaFoldDB" id="A0A183T4T2"/>
<proteinExistence type="predicted"/>
<evidence type="ECO:0000256" key="1">
    <source>
        <dbReference type="SAM" id="MobiDB-lite"/>
    </source>
</evidence>
<dbReference type="SUPFAM" id="SSF56219">
    <property type="entry name" value="DNase I-like"/>
    <property type="match status" value="1"/>
</dbReference>
<feature type="compositionally biased region" description="Basic and acidic residues" evidence="1">
    <location>
        <begin position="1"/>
        <end position="11"/>
    </location>
</feature>
<name>A0A183T4T2_SCHSO</name>